<dbReference type="Proteomes" id="UP000193144">
    <property type="component" value="Unassembled WGS sequence"/>
</dbReference>
<dbReference type="OrthoDB" id="5314997at2759"/>
<organism evidence="2 3">
    <name type="scientific">Clohesyomyces aquaticus</name>
    <dbReference type="NCBI Taxonomy" id="1231657"/>
    <lineage>
        <taxon>Eukaryota</taxon>
        <taxon>Fungi</taxon>
        <taxon>Dikarya</taxon>
        <taxon>Ascomycota</taxon>
        <taxon>Pezizomycotina</taxon>
        <taxon>Dothideomycetes</taxon>
        <taxon>Pleosporomycetidae</taxon>
        <taxon>Pleosporales</taxon>
        <taxon>Lindgomycetaceae</taxon>
        <taxon>Clohesyomyces</taxon>
    </lineage>
</organism>
<name>A0A1Y1YSW0_9PLEO</name>
<sequence length="293" mass="33440">MRPSSFRFLDLPKEVRLMVYERLPRGFRHHKLELPLGPADHLMCEITLINRRLPVAILATCRAIFDEANAIVQKLAKEFILNDDAPIRMICKTRVHKEQISISKEPTLRLLGCIVGICDRISSHNSDPGVVRTLPDLYLDISTQPGRLPNTQERDTQNNGWTKLDEPPPWHLTDARCLGAIFQHHDTDRRLENALLLHRHHNPCRPHQHLREGPQLHGEQSNTTIHVMHCVLDRDVQPEYFALTYEWNTGACDFSSGSELDEDDEGVFTMCIWCDGRSWTSGGLGGGETSNFE</sequence>
<reference evidence="2 3" key="1">
    <citation type="submission" date="2016-07" db="EMBL/GenBank/DDBJ databases">
        <title>Pervasive Adenine N6-methylation of Active Genes in Fungi.</title>
        <authorList>
            <consortium name="DOE Joint Genome Institute"/>
            <person name="Mondo S.J."/>
            <person name="Dannebaum R.O."/>
            <person name="Kuo R.C."/>
            <person name="Labutti K."/>
            <person name="Haridas S."/>
            <person name="Kuo A."/>
            <person name="Salamov A."/>
            <person name="Ahrendt S.R."/>
            <person name="Lipzen A."/>
            <person name="Sullivan W."/>
            <person name="Andreopoulos W.B."/>
            <person name="Clum A."/>
            <person name="Lindquist E."/>
            <person name="Daum C."/>
            <person name="Ramamoorthy G.K."/>
            <person name="Gryganskyi A."/>
            <person name="Culley D."/>
            <person name="Magnuson J.K."/>
            <person name="James T.Y."/>
            <person name="O'Malley M.A."/>
            <person name="Stajich J.E."/>
            <person name="Spatafora J.W."/>
            <person name="Visel A."/>
            <person name="Grigoriev I.V."/>
        </authorList>
    </citation>
    <scope>NUCLEOTIDE SEQUENCE [LARGE SCALE GENOMIC DNA]</scope>
    <source>
        <strain evidence="2 3">CBS 115471</strain>
    </source>
</reference>
<dbReference type="EMBL" id="MCFA01000174">
    <property type="protein sequence ID" value="ORY01123.1"/>
    <property type="molecule type" value="Genomic_DNA"/>
</dbReference>
<comment type="caution">
    <text evidence="2">The sequence shown here is derived from an EMBL/GenBank/DDBJ whole genome shotgun (WGS) entry which is preliminary data.</text>
</comment>
<evidence type="ECO:0008006" key="4">
    <source>
        <dbReference type="Google" id="ProtNLM"/>
    </source>
</evidence>
<evidence type="ECO:0000256" key="1">
    <source>
        <dbReference type="SAM" id="MobiDB-lite"/>
    </source>
</evidence>
<feature type="region of interest" description="Disordered" evidence="1">
    <location>
        <begin position="145"/>
        <end position="165"/>
    </location>
</feature>
<evidence type="ECO:0000313" key="3">
    <source>
        <dbReference type="Proteomes" id="UP000193144"/>
    </source>
</evidence>
<accession>A0A1Y1YSW0</accession>
<keyword evidence="3" id="KW-1185">Reference proteome</keyword>
<protein>
    <recommendedName>
        <fullName evidence="4">F-box domain-containing protein</fullName>
    </recommendedName>
</protein>
<dbReference type="AlphaFoldDB" id="A0A1Y1YSW0"/>
<proteinExistence type="predicted"/>
<feature type="compositionally biased region" description="Polar residues" evidence="1">
    <location>
        <begin position="145"/>
        <end position="161"/>
    </location>
</feature>
<evidence type="ECO:0000313" key="2">
    <source>
        <dbReference type="EMBL" id="ORY01123.1"/>
    </source>
</evidence>
<gene>
    <name evidence="2" type="ORF">BCR34DRAFT_592371</name>
</gene>